<accession>A0ABY5GTT4</accession>
<protein>
    <submittedName>
        <fullName evidence="2">Glucosaminidase domain-containing protein</fullName>
    </submittedName>
</protein>
<proteinExistence type="predicted"/>
<sequence length="271" mass="30413">MNATTKHTPLQTVLLFIAALTFGFGALVQIADRRAQTAVPVVYKSLQTPADIVLLSNPVKAVAYTSVVSLAKLPVADKKQRFIALLLPAILISKQHLKQQRNRLDQLLSKSRLTTDEQAWLDQLQAVYGTTGSPAELRKRMIGLPNSLILAQAAIETGWGSSRFFVQANNVFGVWSFDPTEKRIMASQRRDGKAVYVKRYGSLLGAIEDYFLTLGRGSAYTELRLAAQHSQDSLVLIKHLHRYSELGNDYVERLNGMIRHNRLKRYDSYQL</sequence>
<dbReference type="InterPro" id="IPR053195">
    <property type="entry name" value="Bax-like"/>
</dbReference>
<dbReference type="PANTHER" id="PTHR40572:SF1">
    <property type="entry name" value="PROTEIN BAX"/>
    <property type="match status" value="1"/>
</dbReference>
<dbReference type="EMBL" id="CP073344">
    <property type="protein sequence ID" value="UTW02966.1"/>
    <property type="molecule type" value="Genomic_DNA"/>
</dbReference>
<name>A0ABY5GTT4_9GAMM</name>
<dbReference type="Gene3D" id="1.10.530.10">
    <property type="match status" value="1"/>
</dbReference>
<dbReference type="InterPro" id="IPR002901">
    <property type="entry name" value="MGlyc_endo_b_GlcNAc-like_dom"/>
</dbReference>
<dbReference type="Pfam" id="PF01832">
    <property type="entry name" value="Glucosaminidase"/>
    <property type="match status" value="1"/>
</dbReference>
<dbReference type="PANTHER" id="PTHR40572">
    <property type="entry name" value="PROTEIN BAX"/>
    <property type="match status" value="1"/>
</dbReference>
<gene>
    <name evidence="2" type="ORF">KDX31_16795</name>
</gene>
<feature type="domain" description="Mannosyl-glycoprotein endo-beta-N-acetylglucosamidase-like" evidence="1">
    <location>
        <begin position="113"/>
        <end position="267"/>
    </location>
</feature>
<evidence type="ECO:0000313" key="3">
    <source>
        <dbReference type="Proteomes" id="UP001059950"/>
    </source>
</evidence>
<evidence type="ECO:0000259" key="1">
    <source>
        <dbReference type="SMART" id="SM00047"/>
    </source>
</evidence>
<organism evidence="2 3">
    <name type="scientific">Amphritea atlantica</name>
    <dbReference type="NCBI Taxonomy" id="355243"/>
    <lineage>
        <taxon>Bacteria</taxon>
        <taxon>Pseudomonadati</taxon>
        <taxon>Pseudomonadota</taxon>
        <taxon>Gammaproteobacteria</taxon>
        <taxon>Oceanospirillales</taxon>
        <taxon>Oceanospirillaceae</taxon>
        <taxon>Amphritea</taxon>
    </lineage>
</organism>
<dbReference type="Proteomes" id="UP001059950">
    <property type="component" value="Chromosome"/>
</dbReference>
<dbReference type="SMART" id="SM00047">
    <property type="entry name" value="LYZ2"/>
    <property type="match status" value="1"/>
</dbReference>
<keyword evidence="3" id="KW-1185">Reference proteome</keyword>
<reference evidence="2" key="1">
    <citation type="submission" date="2021-04" db="EMBL/GenBank/DDBJ databases">
        <title>Oceanospirillales bacteria with DddD are important DMSP degraders in coastal seawater.</title>
        <authorList>
            <person name="Liu J."/>
        </authorList>
    </citation>
    <scope>NUCLEOTIDE SEQUENCE</scope>
    <source>
        <strain evidence="2">GY6</strain>
    </source>
</reference>
<evidence type="ECO:0000313" key="2">
    <source>
        <dbReference type="EMBL" id="UTW02966.1"/>
    </source>
</evidence>